<feature type="compositionally biased region" description="Low complexity" evidence="1">
    <location>
        <begin position="1"/>
        <end position="19"/>
    </location>
</feature>
<comment type="caution">
    <text evidence="2">The sequence shown here is derived from an EMBL/GenBank/DDBJ whole genome shotgun (WGS) entry which is preliminary data.</text>
</comment>
<evidence type="ECO:0000256" key="1">
    <source>
        <dbReference type="SAM" id="MobiDB-lite"/>
    </source>
</evidence>
<proteinExistence type="predicted"/>
<feature type="region of interest" description="Disordered" evidence="1">
    <location>
        <begin position="386"/>
        <end position="417"/>
    </location>
</feature>
<feature type="compositionally biased region" description="Polar residues" evidence="1">
    <location>
        <begin position="448"/>
        <end position="469"/>
    </location>
</feature>
<reference evidence="2" key="1">
    <citation type="submission" date="2022-07" db="EMBL/GenBank/DDBJ databases">
        <title>Fungi with potential for degradation of polypropylene.</title>
        <authorList>
            <person name="Gostincar C."/>
        </authorList>
    </citation>
    <scope>NUCLEOTIDE SEQUENCE</scope>
    <source>
        <strain evidence="2">EXF-13308</strain>
    </source>
</reference>
<sequence>MSEQSGSASRARRFFSVARDAPRTPEPFAEGEARIPSPPRPRFRLKRRNVSQHLTAPTQQFLASVAAADVPIPSIEEPEIAFPEPDTVNRYPDLAQLVDDDMALQFELRGRAFSPPKTPAPGDAPSLSPSRYPNWSIDSALSSCESSPEPESSRPSTSRSTRTSASSFSRLSSCLSEDAHPSLEVEASEKWVHRRAPDNSSAVAKRSAADTQNMPRKASWTKAMSAHLWSTYVMYLNDPTVTPFRVAKNGIPPRGVCNRVAHEAKRSWKGSKVLSKAANPQHGDRKSGSITPTADGPGTFMEWPHSNAAGRAHLRELCRLKALGPGAGRFRYMSRSPTPFTHAATRHWNRRTTPGRPQSAFRTQDMALSLTLSTAEAMQPEGPLAQLTSSAPLVPDQVAPPPSLPDQQAAASEGERSFAERLRLGSPFIAKSYGPSSSTSLAAVLGLSSSPGQRQTHTLGPRRSLQSPVRLSRSTTQKRRTRQFSHEPRKRPTLAADFWVDPITSSSSADGAAHEAQFSSTASSHRDDMFIPRAAADLPLAPLAAERSAQSAAHLAPPVLPPPRLGSPFPGSGSSHSVPNRLTQPGHLDTILGRPFATVQQPSESSLPVPTRDDLASRLAYIDRRLKEFNRRDGRQRSESPF</sequence>
<dbReference type="EMBL" id="JANBVO010000027">
    <property type="protein sequence ID" value="KAJ9139085.1"/>
    <property type="molecule type" value="Genomic_DNA"/>
</dbReference>
<feature type="region of interest" description="Disordered" evidence="1">
    <location>
        <begin position="190"/>
        <end position="218"/>
    </location>
</feature>
<keyword evidence="3" id="KW-1185">Reference proteome</keyword>
<name>A0AA38VQ21_9PEZI</name>
<dbReference type="Proteomes" id="UP001174694">
    <property type="component" value="Unassembled WGS sequence"/>
</dbReference>
<protein>
    <submittedName>
        <fullName evidence="2">Uncharacterized protein</fullName>
    </submittedName>
</protein>
<feature type="compositionally biased region" description="Basic residues" evidence="1">
    <location>
        <begin position="476"/>
        <end position="490"/>
    </location>
</feature>
<feature type="region of interest" description="Disordered" evidence="1">
    <location>
        <begin position="267"/>
        <end position="298"/>
    </location>
</feature>
<dbReference type="AlphaFoldDB" id="A0AA38VQ21"/>
<feature type="compositionally biased region" description="Low complexity" evidence="1">
    <location>
        <begin position="139"/>
        <end position="171"/>
    </location>
</feature>
<feature type="region of interest" description="Disordered" evidence="1">
    <location>
        <begin position="110"/>
        <end position="171"/>
    </location>
</feature>
<evidence type="ECO:0000313" key="2">
    <source>
        <dbReference type="EMBL" id="KAJ9139085.1"/>
    </source>
</evidence>
<feature type="compositionally biased region" description="Polar residues" evidence="1">
    <location>
        <begin position="127"/>
        <end position="137"/>
    </location>
</feature>
<organism evidence="2 3">
    <name type="scientific">Pleurostoma richardsiae</name>
    <dbReference type="NCBI Taxonomy" id="41990"/>
    <lineage>
        <taxon>Eukaryota</taxon>
        <taxon>Fungi</taxon>
        <taxon>Dikarya</taxon>
        <taxon>Ascomycota</taxon>
        <taxon>Pezizomycotina</taxon>
        <taxon>Sordariomycetes</taxon>
        <taxon>Sordariomycetidae</taxon>
        <taxon>Calosphaeriales</taxon>
        <taxon>Pleurostomataceae</taxon>
        <taxon>Pleurostoma</taxon>
    </lineage>
</organism>
<evidence type="ECO:0000313" key="3">
    <source>
        <dbReference type="Proteomes" id="UP001174694"/>
    </source>
</evidence>
<accession>A0AA38VQ21</accession>
<feature type="region of interest" description="Disordered" evidence="1">
    <location>
        <begin position="1"/>
        <end position="43"/>
    </location>
</feature>
<feature type="region of interest" description="Disordered" evidence="1">
    <location>
        <begin position="506"/>
        <end position="525"/>
    </location>
</feature>
<feature type="region of interest" description="Disordered" evidence="1">
    <location>
        <begin position="448"/>
        <end position="490"/>
    </location>
</feature>
<gene>
    <name evidence="2" type="ORF">NKR23_g8063</name>
</gene>